<dbReference type="CDD" id="cd00051">
    <property type="entry name" value="EFh"/>
    <property type="match status" value="1"/>
</dbReference>
<feature type="compositionally biased region" description="Basic and acidic residues" evidence="8">
    <location>
        <begin position="388"/>
        <end position="402"/>
    </location>
</feature>
<dbReference type="PANTHER" id="PTHR18916:SF6">
    <property type="entry name" value="DYNACTIN SUBUNIT 1"/>
    <property type="match status" value="1"/>
</dbReference>
<dbReference type="InterPro" id="IPR018247">
    <property type="entry name" value="EF_Hand_1_Ca_BS"/>
</dbReference>
<feature type="domain" description="CAP-Gly" evidence="10">
    <location>
        <begin position="94"/>
        <end position="136"/>
    </location>
</feature>
<evidence type="ECO:0000256" key="5">
    <source>
        <dbReference type="ARBA" id="ARBA00023017"/>
    </source>
</evidence>
<dbReference type="GO" id="GO:0005874">
    <property type="term" value="C:microtubule"/>
    <property type="evidence" value="ECO:0007669"/>
    <property type="project" value="UniProtKB-KW"/>
</dbReference>
<feature type="compositionally biased region" description="Low complexity" evidence="8">
    <location>
        <begin position="492"/>
        <end position="516"/>
    </location>
</feature>
<keyword evidence="12" id="KW-1185">Reference proteome</keyword>
<evidence type="ECO:0000259" key="9">
    <source>
        <dbReference type="PROSITE" id="PS50222"/>
    </source>
</evidence>
<evidence type="ECO:0000256" key="6">
    <source>
        <dbReference type="ARBA" id="ARBA00023054"/>
    </source>
</evidence>
<dbReference type="InterPro" id="IPR002048">
    <property type="entry name" value="EF_hand_dom"/>
</dbReference>
<dbReference type="InterPro" id="IPR000938">
    <property type="entry name" value="CAP-Gly_domain"/>
</dbReference>
<feature type="compositionally biased region" description="Low complexity" evidence="8">
    <location>
        <begin position="327"/>
        <end position="336"/>
    </location>
</feature>
<dbReference type="RefSeq" id="XP_004998979.1">
    <property type="nucleotide sequence ID" value="XM_004998922.1"/>
</dbReference>
<reference evidence="11" key="1">
    <citation type="submission" date="2009-08" db="EMBL/GenBank/DDBJ databases">
        <title>Annotation of Salpingoeca rosetta.</title>
        <authorList>
            <consortium name="The Broad Institute Genome Sequencing Platform"/>
            <person name="Russ C."/>
            <person name="Cuomo C."/>
            <person name="Burger G."/>
            <person name="Gray M.W."/>
            <person name="Holland P.W.H."/>
            <person name="King N."/>
            <person name="Lang F.B.F."/>
            <person name="Roger A.J."/>
            <person name="Ruiz-Trillo I."/>
            <person name="Young S.K."/>
            <person name="Zeng Q."/>
            <person name="Gargeya S."/>
            <person name="Alvarado L."/>
            <person name="Berlin A."/>
            <person name="Chapman S.B."/>
            <person name="Chen Z."/>
            <person name="Freedman E."/>
            <person name="Gellesch M."/>
            <person name="Goldberg J."/>
            <person name="Griggs A."/>
            <person name="Gujja S."/>
            <person name="Heilman E."/>
            <person name="Heiman D."/>
            <person name="Howarth C."/>
            <person name="Mehta T."/>
            <person name="Neiman D."/>
            <person name="Pearson M."/>
            <person name="Roberts A."/>
            <person name="Saif S."/>
            <person name="Shea T."/>
            <person name="Shenoy N."/>
            <person name="Sisk P."/>
            <person name="Stolte C."/>
            <person name="Sykes S."/>
            <person name="White J."/>
            <person name="Yandava C."/>
            <person name="Haas B."/>
            <person name="Nusbaum C."/>
            <person name="Birren B."/>
        </authorList>
    </citation>
    <scope>NUCLEOTIDE SEQUENCE [LARGE SCALE GENOMIC DNA]</scope>
    <source>
        <strain evidence="11">ATCC 50818</strain>
    </source>
</reference>
<dbReference type="Gene3D" id="1.10.238.10">
    <property type="entry name" value="EF-hand"/>
    <property type="match status" value="1"/>
</dbReference>
<accession>F2TWG4</accession>
<evidence type="ECO:0000256" key="8">
    <source>
        <dbReference type="SAM" id="MobiDB-lite"/>
    </source>
</evidence>
<organism evidence="12">
    <name type="scientific">Salpingoeca rosetta (strain ATCC 50818 / BSB-021)</name>
    <dbReference type="NCBI Taxonomy" id="946362"/>
    <lineage>
        <taxon>Eukaryota</taxon>
        <taxon>Choanoflagellata</taxon>
        <taxon>Craspedida</taxon>
        <taxon>Salpingoecidae</taxon>
        <taxon>Salpingoeca</taxon>
    </lineage>
</organism>
<sequence>MTRRLRSTSGSMLPPLDERQRPSWNFSTDLHNSNGTAQSPCRCSTCRSIHRHSRRLEKKQRSMERLPKLPFKVGDRVLVTGDRVGLVRWVGRLDTPYINPNIHVGVHLDDPIGDTDGVLKGKRYFSCPEQHGVFVSKDEVILAKGRHDLNYKMITPPDKARPAPPLLPPVNNNATTTTTTTTTTTNGTYAQKPATRTSSAATRRRLHQTQRQLAAERAGQVAQNALKNKPWRGYIPDESDADAWTGSEDDADDGGDGGDDSDSDDDVFVTGVRGPSEDERATKELLGRVDDQHLKNVQESVLQRARDAERLLADLELRNNRRSPAASHRQSPSQPRSRSRSRSRSHSRVHSPHRSRNASARTGNGRGAERNSKAPPSPGRLSPHHHQQHQEKQPQQKQEREASPTPSSSSRARSRSRSPRPRNDRTTGAGRGDERGTKGAEQPKKVAAERGARAKDSANAPAKTSDDREKHDDGGHADEQPKAQGQDAELRQNVQAPQQQKQKQQASATTTAQNADGDNDKGDDDMVSADELVRDLFAAADVNNNGYLNALEFAHAAYTETLGLALTAGQEAQMMEAVDTTGNGRVTLDEMQPLFVNLLAHVYGDAQGDEWQLVYSRPPYEVHFHKPSASLDIQLPQDVDDYHRQVYAPPQNEIDLTALYAFHAGDTTARGSLAPDELVAVLSSPDLGLNLSQEDLDYVVAVTELEAYGEVAWPHFRLAMRVLMAREWFEALPPGAEWIRVDSEQFGTVFYHRETGEARYDEPEQYATY</sequence>
<keyword evidence="4" id="KW-0106">Calcium</keyword>
<dbReference type="AlphaFoldDB" id="F2TWG4"/>
<dbReference type="eggNOG" id="KOG4568">
    <property type="taxonomic scope" value="Eukaryota"/>
</dbReference>
<dbReference type="SUPFAM" id="SSF47473">
    <property type="entry name" value="EF-hand"/>
    <property type="match status" value="1"/>
</dbReference>
<dbReference type="KEGG" id="sre:PTSG_00430"/>
<feature type="region of interest" description="Disordered" evidence="8">
    <location>
        <begin position="1"/>
        <end position="43"/>
    </location>
</feature>
<dbReference type="InterPro" id="IPR036859">
    <property type="entry name" value="CAP-Gly_dom_sf"/>
</dbReference>
<dbReference type="OMA" id="DADHIRI"/>
<evidence type="ECO:0008006" key="13">
    <source>
        <dbReference type="Google" id="ProtNLM"/>
    </source>
</evidence>
<dbReference type="GO" id="GO:0030286">
    <property type="term" value="C:dynein complex"/>
    <property type="evidence" value="ECO:0007669"/>
    <property type="project" value="UniProtKB-KW"/>
</dbReference>
<dbReference type="STRING" id="946362.F2TWG4"/>
<comment type="subcellular location">
    <subcellularLocation>
        <location evidence="1">Cytoplasm</location>
        <location evidence="1">Cytoskeleton</location>
        <location evidence="1">Spindle</location>
    </subcellularLocation>
</comment>
<feature type="compositionally biased region" description="Basic and acidic residues" evidence="8">
    <location>
        <begin position="464"/>
        <end position="481"/>
    </location>
</feature>
<evidence type="ECO:0000259" key="10">
    <source>
        <dbReference type="PROSITE" id="PS50245"/>
    </source>
</evidence>
<evidence type="ECO:0000313" key="12">
    <source>
        <dbReference type="Proteomes" id="UP000007799"/>
    </source>
</evidence>
<feature type="region of interest" description="Disordered" evidence="8">
    <location>
        <begin position="317"/>
        <end position="526"/>
    </location>
</feature>
<evidence type="ECO:0000313" key="11">
    <source>
        <dbReference type="EMBL" id="EGD72410.1"/>
    </source>
</evidence>
<keyword evidence="7" id="KW-0206">Cytoskeleton</keyword>
<evidence type="ECO:0000256" key="2">
    <source>
        <dbReference type="ARBA" id="ARBA00022490"/>
    </source>
</evidence>
<evidence type="ECO:0000256" key="1">
    <source>
        <dbReference type="ARBA" id="ARBA00004186"/>
    </source>
</evidence>
<dbReference type="PROSITE" id="PS50245">
    <property type="entry name" value="CAP_GLY_2"/>
    <property type="match status" value="1"/>
</dbReference>
<dbReference type="PROSITE" id="PS00018">
    <property type="entry name" value="EF_HAND_1"/>
    <property type="match status" value="1"/>
</dbReference>
<dbReference type="Proteomes" id="UP000007799">
    <property type="component" value="Unassembled WGS sequence"/>
</dbReference>
<gene>
    <name evidence="11" type="ORF">PTSG_00430</name>
</gene>
<dbReference type="SMART" id="SM01052">
    <property type="entry name" value="CAP_GLY"/>
    <property type="match status" value="1"/>
</dbReference>
<evidence type="ECO:0000256" key="4">
    <source>
        <dbReference type="ARBA" id="ARBA00022837"/>
    </source>
</evidence>
<dbReference type="Gene3D" id="2.30.30.190">
    <property type="entry name" value="CAP Gly-rich-like domain"/>
    <property type="match status" value="1"/>
</dbReference>
<feature type="compositionally biased region" description="Low complexity" evidence="8">
    <location>
        <begin position="175"/>
        <end position="185"/>
    </location>
</feature>
<dbReference type="PANTHER" id="PTHR18916">
    <property type="entry name" value="DYNACTIN 1-RELATED MICROTUBULE-BINDING"/>
    <property type="match status" value="1"/>
</dbReference>
<name>F2TWG4_SALR5</name>
<keyword evidence="3" id="KW-0493">Microtubule</keyword>
<dbReference type="GO" id="GO:0005819">
    <property type="term" value="C:spindle"/>
    <property type="evidence" value="ECO:0007669"/>
    <property type="project" value="UniProtKB-SubCell"/>
</dbReference>
<feature type="compositionally biased region" description="Basic residues" evidence="8">
    <location>
        <begin position="337"/>
        <end position="356"/>
    </location>
</feature>
<evidence type="ECO:0000256" key="3">
    <source>
        <dbReference type="ARBA" id="ARBA00022701"/>
    </source>
</evidence>
<keyword evidence="5" id="KW-0243">Dynein</keyword>
<feature type="compositionally biased region" description="Acidic residues" evidence="8">
    <location>
        <begin position="237"/>
        <end position="267"/>
    </location>
</feature>
<keyword evidence="6" id="KW-0175">Coiled coil</keyword>
<dbReference type="GO" id="GO:0005509">
    <property type="term" value="F:calcium ion binding"/>
    <property type="evidence" value="ECO:0007669"/>
    <property type="project" value="InterPro"/>
</dbReference>
<dbReference type="EMBL" id="GL832955">
    <property type="protein sequence ID" value="EGD72410.1"/>
    <property type="molecule type" value="Genomic_DNA"/>
</dbReference>
<dbReference type="InterPro" id="IPR011992">
    <property type="entry name" value="EF-hand-dom_pair"/>
</dbReference>
<dbReference type="PROSITE" id="PS50222">
    <property type="entry name" value="EF_HAND_2"/>
    <property type="match status" value="2"/>
</dbReference>
<evidence type="ECO:0000256" key="7">
    <source>
        <dbReference type="ARBA" id="ARBA00023212"/>
    </source>
</evidence>
<feature type="domain" description="EF-hand" evidence="9">
    <location>
        <begin position="573"/>
        <end position="601"/>
    </location>
</feature>
<dbReference type="GeneID" id="16067378"/>
<feature type="region of interest" description="Disordered" evidence="8">
    <location>
        <begin position="155"/>
        <end position="282"/>
    </location>
</feature>
<dbReference type="InParanoid" id="F2TWG4"/>
<protein>
    <recommendedName>
        <fullName evidence="13">CAP-Gly domain-containing protein</fullName>
    </recommendedName>
</protein>
<dbReference type="OrthoDB" id="2130750at2759"/>
<feature type="domain" description="EF-hand" evidence="9">
    <location>
        <begin position="528"/>
        <end position="563"/>
    </location>
</feature>
<feature type="compositionally biased region" description="Polar residues" evidence="8">
    <location>
        <begin position="22"/>
        <end position="43"/>
    </location>
</feature>
<keyword evidence="2" id="KW-0963">Cytoplasm</keyword>
<dbReference type="Pfam" id="PF01302">
    <property type="entry name" value="CAP_GLY"/>
    <property type="match status" value="1"/>
</dbReference>
<proteinExistence type="predicted"/>
<dbReference type="SUPFAM" id="SSF74924">
    <property type="entry name" value="Cap-Gly domain"/>
    <property type="match status" value="1"/>
</dbReference>
<feature type="compositionally biased region" description="Basic and acidic residues" evidence="8">
    <location>
        <begin position="421"/>
        <end position="456"/>
    </location>
</feature>
<dbReference type="SMART" id="SM00054">
    <property type="entry name" value="EFh"/>
    <property type="match status" value="2"/>
</dbReference>